<dbReference type="Proteomes" id="UP000007266">
    <property type="component" value="Linkage group 8"/>
</dbReference>
<proteinExistence type="predicted"/>
<dbReference type="AlphaFoldDB" id="D6WXX1"/>
<dbReference type="GO" id="GO:0003676">
    <property type="term" value="F:nucleic acid binding"/>
    <property type="evidence" value="ECO:0007669"/>
    <property type="project" value="InterPro"/>
</dbReference>
<dbReference type="InterPro" id="IPR012337">
    <property type="entry name" value="RNaseH-like_sf"/>
</dbReference>
<reference evidence="2 3" key="2">
    <citation type="journal article" date="2010" name="Nucleic Acids Res.">
        <title>BeetleBase in 2010: revisions to provide comprehensive genomic information for Tribolium castaneum.</title>
        <authorList>
            <person name="Kim H.S."/>
            <person name="Murphy T."/>
            <person name="Xia J."/>
            <person name="Caragea D."/>
            <person name="Park Y."/>
            <person name="Beeman R.W."/>
            <person name="Lorenzen M.D."/>
            <person name="Butcher S."/>
            <person name="Manak J.R."/>
            <person name="Brown S.J."/>
        </authorList>
    </citation>
    <scope>GENOME REANNOTATION</scope>
    <source>
        <strain evidence="2 3">Georgia GA2</strain>
    </source>
</reference>
<dbReference type="SUPFAM" id="SSF53098">
    <property type="entry name" value="Ribonuclease H-like"/>
    <property type="match status" value="1"/>
</dbReference>
<name>D6WXX1_TRICA</name>
<accession>D6WXX1</accession>
<organism evidence="2 3">
    <name type="scientific">Tribolium castaneum</name>
    <name type="common">Red flour beetle</name>
    <dbReference type="NCBI Taxonomy" id="7070"/>
    <lineage>
        <taxon>Eukaryota</taxon>
        <taxon>Metazoa</taxon>
        <taxon>Ecdysozoa</taxon>
        <taxon>Arthropoda</taxon>
        <taxon>Hexapoda</taxon>
        <taxon>Insecta</taxon>
        <taxon>Pterygota</taxon>
        <taxon>Neoptera</taxon>
        <taxon>Endopterygota</taxon>
        <taxon>Coleoptera</taxon>
        <taxon>Polyphaga</taxon>
        <taxon>Cucujiformia</taxon>
        <taxon>Tenebrionidae</taxon>
        <taxon>Tenebrionidae incertae sedis</taxon>
        <taxon>Tribolium</taxon>
    </lineage>
</organism>
<dbReference type="HOGENOM" id="CLU_558182_0_0_1"/>
<dbReference type="PROSITE" id="PS50994">
    <property type="entry name" value="INTEGRASE"/>
    <property type="match status" value="1"/>
</dbReference>
<dbReference type="InParanoid" id="D6WXX1"/>
<evidence type="ECO:0000259" key="1">
    <source>
        <dbReference type="PROSITE" id="PS50994"/>
    </source>
</evidence>
<evidence type="ECO:0000313" key="3">
    <source>
        <dbReference type="Proteomes" id="UP000007266"/>
    </source>
</evidence>
<evidence type="ECO:0000313" key="2">
    <source>
        <dbReference type="EMBL" id="EFA07709.2"/>
    </source>
</evidence>
<dbReference type="InterPro" id="IPR036397">
    <property type="entry name" value="RNaseH_sf"/>
</dbReference>
<dbReference type="InterPro" id="IPR001584">
    <property type="entry name" value="Integrase_cat-core"/>
</dbReference>
<protein>
    <recommendedName>
        <fullName evidence="1">Integrase catalytic domain-containing protein</fullName>
    </recommendedName>
</protein>
<dbReference type="EMBL" id="KQ971357">
    <property type="protein sequence ID" value="EFA07709.2"/>
    <property type="molecule type" value="Genomic_DNA"/>
</dbReference>
<dbReference type="PANTHER" id="PTHR37984">
    <property type="entry name" value="PROTEIN CBG26694"/>
    <property type="match status" value="1"/>
</dbReference>
<dbReference type="STRING" id="7070.D6WXX1"/>
<keyword evidence="3" id="KW-1185">Reference proteome</keyword>
<dbReference type="PANTHER" id="PTHR37984:SF5">
    <property type="entry name" value="PROTEIN NYNRIN-LIKE"/>
    <property type="match status" value="1"/>
</dbReference>
<dbReference type="Gene3D" id="3.30.420.10">
    <property type="entry name" value="Ribonuclease H-like superfamily/Ribonuclease H"/>
    <property type="match status" value="1"/>
</dbReference>
<gene>
    <name evidence="2" type="primary">AUGUSTUS-3.0.2_02186</name>
    <name evidence="2" type="ORF">TcasGA2_TC002186</name>
</gene>
<dbReference type="InterPro" id="IPR050951">
    <property type="entry name" value="Retrovirus_Pol_polyprotein"/>
</dbReference>
<reference evidence="2 3" key="1">
    <citation type="journal article" date="2008" name="Nature">
        <title>The genome of the model beetle and pest Tribolium castaneum.</title>
        <authorList>
            <consortium name="Tribolium Genome Sequencing Consortium"/>
            <person name="Richards S."/>
            <person name="Gibbs R.A."/>
            <person name="Weinstock G.M."/>
            <person name="Brown S.J."/>
            <person name="Denell R."/>
            <person name="Beeman R.W."/>
            <person name="Gibbs R."/>
            <person name="Beeman R.W."/>
            <person name="Brown S.J."/>
            <person name="Bucher G."/>
            <person name="Friedrich M."/>
            <person name="Grimmelikhuijzen C.J."/>
            <person name="Klingler M."/>
            <person name="Lorenzen M."/>
            <person name="Richards S."/>
            <person name="Roth S."/>
            <person name="Schroder R."/>
            <person name="Tautz D."/>
            <person name="Zdobnov E.M."/>
            <person name="Muzny D."/>
            <person name="Gibbs R.A."/>
            <person name="Weinstock G.M."/>
            <person name="Attaway T."/>
            <person name="Bell S."/>
            <person name="Buhay C.J."/>
            <person name="Chandrabose M.N."/>
            <person name="Chavez D."/>
            <person name="Clerk-Blankenburg K.P."/>
            <person name="Cree A."/>
            <person name="Dao M."/>
            <person name="Davis C."/>
            <person name="Chacko J."/>
            <person name="Dinh H."/>
            <person name="Dugan-Rocha S."/>
            <person name="Fowler G."/>
            <person name="Garner T.T."/>
            <person name="Garnes J."/>
            <person name="Gnirke A."/>
            <person name="Hawes A."/>
            <person name="Hernandez J."/>
            <person name="Hines S."/>
            <person name="Holder M."/>
            <person name="Hume J."/>
            <person name="Jhangiani S.N."/>
            <person name="Joshi V."/>
            <person name="Khan Z.M."/>
            <person name="Jackson L."/>
            <person name="Kovar C."/>
            <person name="Kowis A."/>
            <person name="Lee S."/>
            <person name="Lewis L.R."/>
            <person name="Margolis J."/>
            <person name="Morgan M."/>
            <person name="Nazareth L.V."/>
            <person name="Nguyen N."/>
            <person name="Okwuonu G."/>
            <person name="Parker D."/>
            <person name="Richards S."/>
            <person name="Ruiz S.J."/>
            <person name="Santibanez J."/>
            <person name="Savard J."/>
            <person name="Scherer S.E."/>
            <person name="Schneider B."/>
            <person name="Sodergren E."/>
            <person name="Tautz D."/>
            <person name="Vattahil S."/>
            <person name="Villasana D."/>
            <person name="White C.S."/>
            <person name="Wright R."/>
            <person name="Park Y."/>
            <person name="Beeman R.W."/>
            <person name="Lord J."/>
            <person name="Oppert B."/>
            <person name="Lorenzen M."/>
            <person name="Brown S."/>
            <person name="Wang L."/>
            <person name="Savard J."/>
            <person name="Tautz D."/>
            <person name="Richards S."/>
            <person name="Weinstock G."/>
            <person name="Gibbs R.A."/>
            <person name="Liu Y."/>
            <person name="Worley K."/>
            <person name="Weinstock G."/>
            <person name="Elsik C.G."/>
            <person name="Reese J.T."/>
            <person name="Elhaik E."/>
            <person name="Landan G."/>
            <person name="Graur D."/>
            <person name="Arensburger P."/>
            <person name="Atkinson P."/>
            <person name="Beeman R.W."/>
            <person name="Beidler J."/>
            <person name="Brown S.J."/>
            <person name="Demuth J.P."/>
            <person name="Drury D.W."/>
            <person name="Du Y.Z."/>
            <person name="Fujiwara H."/>
            <person name="Lorenzen M."/>
            <person name="Maselli V."/>
            <person name="Osanai M."/>
            <person name="Park Y."/>
            <person name="Robertson H.M."/>
            <person name="Tu Z."/>
            <person name="Wang J.J."/>
            <person name="Wang S."/>
            <person name="Richards S."/>
            <person name="Song H."/>
            <person name="Zhang L."/>
            <person name="Sodergren E."/>
            <person name="Werner D."/>
            <person name="Stanke M."/>
            <person name="Morgenstern B."/>
            <person name="Solovyev V."/>
            <person name="Kosarev P."/>
            <person name="Brown G."/>
            <person name="Chen H.C."/>
            <person name="Ermolaeva O."/>
            <person name="Hlavina W."/>
            <person name="Kapustin Y."/>
            <person name="Kiryutin B."/>
            <person name="Kitts P."/>
            <person name="Maglott D."/>
            <person name="Pruitt K."/>
            <person name="Sapojnikov V."/>
            <person name="Souvorov A."/>
            <person name="Mackey A.J."/>
            <person name="Waterhouse R.M."/>
            <person name="Wyder S."/>
            <person name="Zdobnov E.M."/>
            <person name="Zdobnov E.M."/>
            <person name="Wyder S."/>
            <person name="Kriventseva E.V."/>
            <person name="Kadowaki T."/>
            <person name="Bork P."/>
            <person name="Aranda M."/>
            <person name="Bao R."/>
            <person name="Beermann A."/>
            <person name="Berns N."/>
            <person name="Bolognesi R."/>
            <person name="Bonneton F."/>
            <person name="Bopp D."/>
            <person name="Brown S.J."/>
            <person name="Bucher G."/>
            <person name="Butts T."/>
            <person name="Chaumot A."/>
            <person name="Denell R.E."/>
            <person name="Ferrier D.E."/>
            <person name="Friedrich M."/>
            <person name="Gordon C.M."/>
            <person name="Jindra M."/>
            <person name="Klingler M."/>
            <person name="Lan Q."/>
            <person name="Lattorff H.M."/>
            <person name="Laudet V."/>
            <person name="von Levetsow C."/>
            <person name="Liu Z."/>
            <person name="Lutz R."/>
            <person name="Lynch J.A."/>
            <person name="da Fonseca R.N."/>
            <person name="Posnien N."/>
            <person name="Reuter R."/>
            <person name="Roth S."/>
            <person name="Savard J."/>
            <person name="Schinko J.B."/>
            <person name="Schmitt C."/>
            <person name="Schoppmeier M."/>
            <person name="Schroder R."/>
            <person name="Shippy T.D."/>
            <person name="Simonnet F."/>
            <person name="Marques-Souza H."/>
            <person name="Tautz D."/>
            <person name="Tomoyasu Y."/>
            <person name="Trauner J."/>
            <person name="Van der Zee M."/>
            <person name="Vervoort M."/>
            <person name="Wittkopp N."/>
            <person name="Wimmer E.A."/>
            <person name="Yang X."/>
            <person name="Jones A.K."/>
            <person name="Sattelle D.B."/>
            <person name="Ebert P.R."/>
            <person name="Nelson D."/>
            <person name="Scott J.G."/>
            <person name="Beeman R.W."/>
            <person name="Muthukrishnan S."/>
            <person name="Kramer K.J."/>
            <person name="Arakane Y."/>
            <person name="Beeman R.W."/>
            <person name="Zhu Q."/>
            <person name="Hogenkamp D."/>
            <person name="Dixit R."/>
            <person name="Oppert B."/>
            <person name="Jiang H."/>
            <person name="Zou Z."/>
            <person name="Marshall J."/>
            <person name="Elpidina E."/>
            <person name="Vinokurov K."/>
            <person name="Oppert C."/>
            <person name="Zou Z."/>
            <person name="Evans J."/>
            <person name="Lu Z."/>
            <person name="Zhao P."/>
            <person name="Sumathipala N."/>
            <person name="Altincicek B."/>
            <person name="Vilcinskas A."/>
            <person name="Williams M."/>
            <person name="Hultmark D."/>
            <person name="Hetru C."/>
            <person name="Jiang H."/>
            <person name="Grimmelikhuijzen C.J."/>
            <person name="Hauser F."/>
            <person name="Cazzamali G."/>
            <person name="Williamson M."/>
            <person name="Park Y."/>
            <person name="Li B."/>
            <person name="Tanaka Y."/>
            <person name="Predel R."/>
            <person name="Neupert S."/>
            <person name="Schachtner J."/>
            <person name="Verleyen P."/>
            <person name="Raible F."/>
            <person name="Bork P."/>
            <person name="Friedrich M."/>
            <person name="Walden K.K."/>
            <person name="Robertson H.M."/>
            <person name="Angeli S."/>
            <person name="Foret S."/>
            <person name="Bucher G."/>
            <person name="Schuetz S."/>
            <person name="Maleszka R."/>
            <person name="Wimmer E.A."/>
            <person name="Beeman R.W."/>
            <person name="Lorenzen M."/>
            <person name="Tomoyasu Y."/>
            <person name="Miller S.C."/>
            <person name="Grossmann D."/>
            <person name="Bucher G."/>
        </authorList>
    </citation>
    <scope>NUCLEOTIDE SEQUENCE [LARGE SCALE GENOMIC DNA]</scope>
    <source>
        <strain evidence="2 3">Georgia GA2</strain>
    </source>
</reference>
<dbReference type="GO" id="GO:0015074">
    <property type="term" value="P:DNA integration"/>
    <property type="evidence" value="ECO:0007669"/>
    <property type="project" value="InterPro"/>
</dbReference>
<sequence length="407" mass="45309">MGGVRDKNIKFAVETAGIKDPAELANHFKTLTKYKTSGNSSNSERAHYSISQCVMNVEVLIGQDFTEQADVNYIKAGSSLRFFPSKQIHTISHSVVNVGVTENETVQQLVTLLNTYSACIARNMSEVGNISISQMKILLTTEKPIFQRPRRLADAERAEVRKIVDELMKQDTKSKNVIAAIKDLIKTFGVPHRVIADRGTAFSSKEFQQYVTEIGSKLHLTAVAVPRANGQVERYNRTVLNSLATTGATQQDRHWDENLQNIQLGINGTINNAIGVTPSEALMGYRVVTNGLLNSDNQATKDVTTIREQMVEKMEEYQASQKQRFDAARCEGKHYSVGDLILLKITSNAPTGSSQKLLPKWRGPYRITKILGNDRYEVQNIPGLSRSRGTFISVAASENMRPWIQFG</sequence>
<feature type="domain" description="Integrase catalytic" evidence="1">
    <location>
        <begin position="122"/>
        <end position="286"/>
    </location>
</feature>
<dbReference type="eggNOG" id="KOG0017">
    <property type="taxonomic scope" value="Eukaryota"/>
</dbReference>